<evidence type="ECO:0000259" key="5">
    <source>
        <dbReference type="Pfam" id="PF01168"/>
    </source>
</evidence>
<protein>
    <recommendedName>
        <fullName evidence="2">Pyridoxal phosphate homeostasis protein</fullName>
        <shortName evidence="2">PLP homeostasis protein</shortName>
    </recommendedName>
</protein>
<feature type="modified residue" description="N6-(pyridoxal phosphate)lysine" evidence="2 3">
    <location>
        <position position="39"/>
    </location>
</feature>
<dbReference type="Gene3D" id="3.20.20.10">
    <property type="entry name" value="Alanine racemase"/>
    <property type="match status" value="1"/>
</dbReference>
<dbReference type="HAMAP" id="MF_02087">
    <property type="entry name" value="PLP_homeostasis"/>
    <property type="match status" value="1"/>
</dbReference>
<sequence>MSLEYTTERANDLIANVTSIKEEVASLSGGKTNLVCVSKLKPASDIQALYDVGYRHFGENYVQELIEKAKILPKDIKWHFIGGLQTNKCKDLAKNIPNLYAVETIDTIKKAKKLNDVRKQMIDAKTPGFGNVGVLIQVNTSGEEQKSGCEPGEELDELVRVILEECHSVDFHGLMTIGSYAVSHGEGENQEFKLLAELKEHLEQKFNLPNLQLSMGMSGDYQQAVRQGSTSVRVGSSIFGVRPPNNGH</sequence>
<comment type="function">
    <text evidence="2">Pyridoxal 5'-phosphate (PLP)-binding protein, which may be involved in intracellular homeostatic regulation of pyridoxal 5'-phosphate (PLP), the active form of vitamin B6.</text>
</comment>
<dbReference type="Proteomes" id="UP000094455">
    <property type="component" value="Unassembled WGS sequence"/>
</dbReference>
<dbReference type="PANTHER" id="PTHR10146:SF14">
    <property type="entry name" value="PYRIDOXAL PHOSPHATE HOMEOSTASIS PROTEIN"/>
    <property type="match status" value="1"/>
</dbReference>
<name>A0A1E3NGD6_9ASCO</name>
<dbReference type="RefSeq" id="XP_019016285.1">
    <property type="nucleotide sequence ID" value="XM_019163406.1"/>
</dbReference>
<dbReference type="NCBIfam" id="TIGR00044">
    <property type="entry name" value="YggS family pyridoxal phosphate-dependent enzyme"/>
    <property type="match status" value="1"/>
</dbReference>
<feature type="domain" description="Alanine racemase N-terminal" evidence="5">
    <location>
        <begin position="15"/>
        <end position="243"/>
    </location>
</feature>
<dbReference type="InterPro" id="IPR011078">
    <property type="entry name" value="PyrdxlP_homeostasis"/>
</dbReference>
<dbReference type="FunFam" id="3.20.20.10:FF:000007">
    <property type="entry name" value="Pyridoxal phosphate homeostasis protein"/>
    <property type="match status" value="1"/>
</dbReference>
<comment type="cofactor">
    <cofactor evidence="3">
        <name>pyridoxal 5'-phosphate</name>
        <dbReference type="ChEBI" id="CHEBI:597326"/>
    </cofactor>
</comment>
<keyword evidence="1 2" id="KW-0663">Pyridoxal phosphate</keyword>
<dbReference type="SUPFAM" id="SSF51419">
    <property type="entry name" value="PLP-binding barrel"/>
    <property type="match status" value="1"/>
</dbReference>
<dbReference type="PROSITE" id="PS01211">
    <property type="entry name" value="UPF0001"/>
    <property type="match status" value="1"/>
</dbReference>
<dbReference type="CDD" id="cd06822">
    <property type="entry name" value="PLPDE_III_YBL036c_euk"/>
    <property type="match status" value="1"/>
</dbReference>
<dbReference type="GO" id="GO:0030170">
    <property type="term" value="F:pyridoxal phosphate binding"/>
    <property type="evidence" value="ECO:0007669"/>
    <property type="project" value="UniProtKB-UniRule"/>
</dbReference>
<dbReference type="STRING" id="763406.A0A1E3NGD6"/>
<evidence type="ECO:0000256" key="2">
    <source>
        <dbReference type="HAMAP-Rule" id="MF_03225"/>
    </source>
</evidence>
<organism evidence="6 7">
    <name type="scientific">Pichia membranifaciens NRRL Y-2026</name>
    <dbReference type="NCBI Taxonomy" id="763406"/>
    <lineage>
        <taxon>Eukaryota</taxon>
        <taxon>Fungi</taxon>
        <taxon>Dikarya</taxon>
        <taxon>Ascomycota</taxon>
        <taxon>Saccharomycotina</taxon>
        <taxon>Pichiomycetes</taxon>
        <taxon>Pichiales</taxon>
        <taxon>Pichiaceae</taxon>
        <taxon>Pichia</taxon>
    </lineage>
</organism>
<dbReference type="OrthoDB" id="10264196at2759"/>
<dbReference type="InterPro" id="IPR029066">
    <property type="entry name" value="PLP-binding_barrel"/>
</dbReference>
<dbReference type="PIRSF" id="PIRSF004848">
    <property type="entry name" value="YBL036c_PLPDEIII"/>
    <property type="match status" value="1"/>
</dbReference>
<proteinExistence type="inferred from homology"/>
<gene>
    <name evidence="6" type="ORF">PICMEDRAFT_59973</name>
</gene>
<dbReference type="GeneID" id="30180093"/>
<evidence type="ECO:0000256" key="3">
    <source>
        <dbReference type="PIRSR" id="PIRSR004848-1"/>
    </source>
</evidence>
<keyword evidence="7" id="KW-1185">Reference proteome</keyword>
<dbReference type="InterPro" id="IPR001608">
    <property type="entry name" value="Ala_racemase_N"/>
</dbReference>
<dbReference type="AlphaFoldDB" id="A0A1E3NGD6"/>
<evidence type="ECO:0000256" key="4">
    <source>
        <dbReference type="RuleBase" id="RU004514"/>
    </source>
</evidence>
<evidence type="ECO:0000256" key="1">
    <source>
        <dbReference type="ARBA" id="ARBA00022898"/>
    </source>
</evidence>
<reference evidence="6 7" key="1">
    <citation type="journal article" date="2016" name="Proc. Natl. Acad. Sci. U.S.A.">
        <title>Comparative genomics of biotechnologically important yeasts.</title>
        <authorList>
            <person name="Riley R."/>
            <person name="Haridas S."/>
            <person name="Wolfe K.H."/>
            <person name="Lopes M.R."/>
            <person name="Hittinger C.T."/>
            <person name="Goeker M."/>
            <person name="Salamov A.A."/>
            <person name="Wisecaver J.H."/>
            <person name="Long T.M."/>
            <person name="Calvey C.H."/>
            <person name="Aerts A.L."/>
            <person name="Barry K.W."/>
            <person name="Choi C."/>
            <person name="Clum A."/>
            <person name="Coughlan A.Y."/>
            <person name="Deshpande S."/>
            <person name="Douglass A.P."/>
            <person name="Hanson S.J."/>
            <person name="Klenk H.-P."/>
            <person name="LaButti K.M."/>
            <person name="Lapidus A."/>
            <person name="Lindquist E.A."/>
            <person name="Lipzen A.M."/>
            <person name="Meier-Kolthoff J.P."/>
            <person name="Ohm R.A."/>
            <person name="Otillar R.P."/>
            <person name="Pangilinan J.L."/>
            <person name="Peng Y."/>
            <person name="Rokas A."/>
            <person name="Rosa C.A."/>
            <person name="Scheuner C."/>
            <person name="Sibirny A.A."/>
            <person name="Slot J.C."/>
            <person name="Stielow J.B."/>
            <person name="Sun H."/>
            <person name="Kurtzman C.P."/>
            <person name="Blackwell M."/>
            <person name="Grigoriev I.V."/>
            <person name="Jeffries T.W."/>
        </authorList>
    </citation>
    <scope>NUCLEOTIDE SEQUENCE [LARGE SCALE GENOMIC DNA]</scope>
    <source>
        <strain evidence="6 7">NRRL Y-2026</strain>
    </source>
</reference>
<comment type="similarity">
    <text evidence="2 4">Belongs to the pyridoxal phosphate-binding protein YggS/PROSC family.</text>
</comment>
<dbReference type="Pfam" id="PF01168">
    <property type="entry name" value="Ala_racemase_N"/>
    <property type="match status" value="1"/>
</dbReference>
<dbReference type="EMBL" id="KV454005">
    <property type="protein sequence ID" value="ODQ45172.1"/>
    <property type="molecule type" value="Genomic_DNA"/>
</dbReference>
<evidence type="ECO:0000313" key="6">
    <source>
        <dbReference type="EMBL" id="ODQ45172.1"/>
    </source>
</evidence>
<dbReference type="PANTHER" id="PTHR10146">
    <property type="entry name" value="PROLINE SYNTHETASE CO-TRANSCRIBED BACTERIAL HOMOLOG PROTEIN"/>
    <property type="match status" value="1"/>
</dbReference>
<evidence type="ECO:0000313" key="7">
    <source>
        <dbReference type="Proteomes" id="UP000094455"/>
    </source>
</evidence>
<accession>A0A1E3NGD6</accession>